<name>A0A382B9W7_9ZZZZ</name>
<dbReference type="AlphaFoldDB" id="A0A382B9W7"/>
<dbReference type="EMBL" id="UINC01028761">
    <property type="protein sequence ID" value="SVB10321.1"/>
    <property type="molecule type" value="Genomic_DNA"/>
</dbReference>
<reference evidence="2" key="1">
    <citation type="submission" date="2018-05" db="EMBL/GenBank/DDBJ databases">
        <authorList>
            <person name="Lanie J.A."/>
            <person name="Ng W.-L."/>
            <person name="Kazmierczak K.M."/>
            <person name="Andrzejewski T.M."/>
            <person name="Davidsen T.M."/>
            <person name="Wayne K.J."/>
            <person name="Tettelin H."/>
            <person name="Glass J.I."/>
            <person name="Rusch D."/>
            <person name="Podicherti R."/>
            <person name="Tsui H.-C.T."/>
            <person name="Winkler M.E."/>
        </authorList>
    </citation>
    <scope>NUCLEOTIDE SEQUENCE</scope>
</reference>
<evidence type="ECO:0000256" key="1">
    <source>
        <dbReference type="SAM" id="MobiDB-lite"/>
    </source>
</evidence>
<feature type="compositionally biased region" description="Polar residues" evidence="1">
    <location>
        <begin position="68"/>
        <end position="77"/>
    </location>
</feature>
<gene>
    <name evidence="2" type="ORF">METZ01_LOCUS163175</name>
</gene>
<protein>
    <submittedName>
        <fullName evidence="2">Uncharacterized protein</fullName>
    </submittedName>
</protein>
<accession>A0A382B9W7</accession>
<organism evidence="2">
    <name type="scientific">marine metagenome</name>
    <dbReference type="NCBI Taxonomy" id="408172"/>
    <lineage>
        <taxon>unclassified sequences</taxon>
        <taxon>metagenomes</taxon>
        <taxon>ecological metagenomes</taxon>
    </lineage>
</organism>
<feature type="region of interest" description="Disordered" evidence="1">
    <location>
        <begin position="107"/>
        <end position="127"/>
    </location>
</feature>
<sequence length="148" mass="17119">MFDYITYVVNLQLLDGSCENCVRLFAALEETMATKAPVAIVFTHDGSIVLYMEDRFLIENVSKKKSIKPNQNSSTLTGKERTRRFKENPGKHIRIPKGNFTIAYSESADKNKNRPQRAENQRTSHQSNTYKFSMSGRAHTYLRFLKKY</sequence>
<feature type="region of interest" description="Disordered" evidence="1">
    <location>
        <begin position="66"/>
        <end position="92"/>
    </location>
</feature>
<proteinExistence type="predicted"/>
<feature type="compositionally biased region" description="Basic and acidic residues" evidence="1">
    <location>
        <begin position="107"/>
        <end position="122"/>
    </location>
</feature>
<evidence type="ECO:0000313" key="2">
    <source>
        <dbReference type="EMBL" id="SVB10321.1"/>
    </source>
</evidence>